<proteinExistence type="predicted"/>
<dbReference type="EMBL" id="CAAGRJ010022215">
    <property type="protein sequence ID" value="VFV36094.1"/>
    <property type="molecule type" value="Genomic_DNA"/>
</dbReference>
<dbReference type="AlphaFoldDB" id="A0A485NVC5"/>
<keyword evidence="2" id="KW-1185">Reference proteome</keyword>
<sequence length="79" mass="8801">MPGDNVEIMFFCVTGKVSKMSAISWNCRILFSHELHDRGVLHSSPMDAGSQVTPKQSSESALCNWKSLQCNNFSMCTMI</sequence>
<dbReference type="Proteomes" id="UP000386466">
    <property type="component" value="Unassembled WGS sequence"/>
</dbReference>
<evidence type="ECO:0000313" key="1">
    <source>
        <dbReference type="EMBL" id="VFV36094.1"/>
    </source>
</evidence>
<name>A0A485NVC5_LYNPA</name>
<gene>
    <name evidence="1" type="ORF">LYPA_23C021861</name>
</gene>
<accession>A0A485NVC5</accession>
<evidence type="ECO:0000313" key="2">
    <source>
        <dbReference type="Proteomes" id="UP000386466"/>
    </source>
</evidence>
<reference evidence="1 2" key="1">
    <citation type="submission" date="2019-01" db="EMBL/GenBank/DDBJ databases">
        <authorList>
            <person name="Alioto T."/>
            <person name="Alioto T."/>
        </authorList>
    </citation>
    <scope>NUCLEOTIDE SEQUENCE [LARGE SCALE GENOMIC DNA]</scope>
</reference>
<protein>
    <submittedName>
        <fullName evidence="1">Uncharacterized protein</fullName>
    </submittedName>
</protein>
<organism evidence="1 2">
    <name type="scientific">Lynx pardinus</name>
    <name type="common">Iberian lynx</name>
    <name type="synonym">Felis pardina</name>
    <dbReference type="NCBI Taxonomy" id="191816"/>
    <lineage>
        <taxon>Eukaryota</taxon>
        <taxon>Metazoa</taxon>
        <taxon>Chordata</taxon>
        <taxon>Craniata</taxon>
        <taxon>Vertebrata</taxon>
        <taxon>Euteleostomi</taxon>
        <taxon>Mammalia</taxon>
        <taxon>Eutheria</taxon>
        <taxon>Laurasiatheria</taxon>
        <taxon>Carnivora</taxon>
        <taxon>Feliformia</taxon>
        <taxon>Felidae</taxon>
        <taxon>Felinae</taxon>
        <taxon>Lynx</taxon>
    </lineage>
</organism>